<accession>A0A0A9HPB1</accession>
<reference evidence="1" key="2">
    <citation type="journal article" date="2015" name="Data Brief">
        <title>Shoot transcriptome of the giant reed, Arundo donax.</title>
        <authorList>
            <person name="Barrero R.A."/>
            <person name="Guerrero F.D."/>
            <person name="Moolhuijzen P."/>
            <person name="Goolsby J.A."/>
            <person name="Tidwell J."/>
            <person name="Bellgard S.E."/>
            <person name="Bellgard M.I."/>
        </authorList>
    </citation>
    <scope>NUCLEOTIDE SEQUENCE</scope>
    <source>
        <tissue evidence="1">Shoot tissue taken approximately 20 cm above the soil surface</tissue>
    </source>
</reference>
<protein>
    <submittedName>
        <fullName evidence="1">Uncharacterized protein</fullName>
    </submittedName>
</protein>
<organism evidence="1">
    <name type="scientific">Arundo donax</name>
    <name type="common">Giant reed</name>
    <name type="synonym">Donax arundinaceus</name>
    <dbReference type="NCBI Taxonomy" id="35708"/>
    <lineage>
        <taxon>Eukaryota</taxon>
        <taxon>Viridiplantae</taxon>
        <taxon>Streptophyta</taxon>
        <taxon>Embryophyta</taxon>
        <taxon>Tracheophyta</taxon>
        <taxon>Spermatophyta</taxon>
        <taxon>Magnoliopsida</taxon>
        <taxon>Liliopsida</taxon>
        <taxon>Poales</taxon>
        <taxon>Poaceae</taxon>
        <taxon>PACMAD clade</taxon>
        <taxon>Arundinoideae</taxon>
        <taxon>Arundineae</taxon>
        <taxon>Arundo</taxon>
    </lineage>
</organism>
<dbReference type="EMBL" id="GBRH01158911">
    <property type="protein sequence ID" value="JAE38985.1"/>
    <property type="molecule type" value="Transcribed_RNA"/>
</dbReference>
<evidence type="ECO:0000313" key="1">
    <source>
        <dbReference type="EMBL" id="JAE38985.1"/>
    </source>
</evidence>
<sequence>MVGLMDLSLFLAIGRERWKG</sequence>
<reference evidence="1" key="1">
    <citation type="submission" date="2014-09" db="EMBL/GenBank/DDBJ databases">
        <authorList>
            <person name="Magalhaes I.L.F."/>
            <person name="Oliveira U."/>
            <person name="Santos F.R."/>
            <person name="Vidigal T.H.D.A."/>
            <person name="Brescovit A.D."/>
            <person name="Santos A.J."/>
        </authorList>
    </citation>
    <scope>NUCLEOTIDE SEQUENCE</scope>
    <source>
        <tissue evidence="1">Shoot tissue taken approximately 20 cm above the soil surface</tissue>
    </source>
</reference>
<proteinExistence type="predicted"/>
<dbReference type="AlphaFoldDB" id="A0A0A9HPB1"/>
<name>A0A0A9HPB1_ARUDO</name>